<dbReference type="RefSeq" id="WP_108894510.1">
    <property type="nucleotide sequence ID" value="NZ_ONZF01000005.1"/>
</dbReference>
<feature type="transmembrane region" description="Helical" evidence="1">
    <location>
        <begin position="24"/>
        <end position="46"/>
    </location>
</feature>
<accession>A0A2R8BX07</accession>
<evidence type="ECO:0000256" key="1">
    <source>
        <dbReference type="SAM" id="Phobius"/>
    </source>
</evidence>
<name>A0A2R8BX07_9RHOB</name>
<sequence length="72" mass="8126">MVENFRQAGKIGTQRLTLEPGAEVTLTFCVIFLMLELSCLLSRMFYTQTGLDIARGHLSEVIEAFFAKRKLA</sequence>
<dbReference type="OrthoDB" id="8277135at2"/>
<dbReference type="EMBL" id="ONZF01000005">
    <property type="protein sequence ID" value="SPJ24689.1"/>
    <property type="molecule type" value="Genomic_DNA"/>
</dbReference>
<proteinExistence type="predicted"/>
<keyword evidence="1" id="KW-1133">Transmembrane helix</keyword>
<gene>
    <name evidence="2" type="ORF">PAA8504_02527</name>
</gene>
<keyword evidence="3" id="KW-1185">Reference proteome</keyword>
<dbReference type="AlphaFoldDB" id="A0A2R8BX07"/>
<reference evidence="2 3" key="1">
    <citation type="submission" date="2018-03" db="EMBL/GenBank/DDBJ databases">
        <authorList>
            <person name="Keele B.F."/>
        </authorList>
    </citation>
    <scope>NUCLEOTIDE SEQUENCE [LARGE SCALE GENOMIC DNA]</scope>
    <source>
        <strain evidence="2 3">CECT 8504</strain>
    </source>
</reference>
<protein>
    <submittedName>
        <fullName evidence="2">Uncharacterized protein</fullName>
    </submittedName>
</protein>
<keyword evidence="1" id="KW-0812">Transmembrane</keyword>
<organism evidence="2 3">
    <name type="scientific">Palleronia abyssalis</name>
    <dbReference type="NCBI Taxonomy" id="1501240"/>
    <lineage>
        <taxon>Bacteria</taxon>
        <taxon>Pseudomonadati</taxon>
        <taxon>Pseudomonadota</taxon>
        <taxon>Alphaproteobacteria</taxon>
        <taxon>Rhodobacterales</taxon>
        <taxon>Roseobacteraceae</taxon>
        <taxon>Palleronia</taxon>
    </lineage>
</organism>
<evidence type="ECO:0000313" key="3">
    <source>
        <dbReference type="Proteomes" id="UP000244912"/>
    </source>
</evidence>
<evidence type="ECO:0000313" key="2">
    <source>
        <dbReference type="EMBL" id="SPJ24689.1"/>
    </source>
</evidence>
<keyword evidence="1" id="KW-0472">Membrane</keyword>
<dbReference type="Proteomes" id="UP000244912">
    <property type="component" value="Unassembled WGS sequence"/>
</dbReference>